<reference evidence="2" key="1">
    <citation type="journal article" date="2019" name="Int. J. Syst. Evol. Microbiol.">
        <title>The Global Catalogue of Microorganisms (GCM) 10K type strain sequencing project: providing services to taxonomists for standard genome sequencing and annotation.</title>
        <authorList>
            <consortium name="The Broad Institute Genomics Platform"/>
            <consortium name="The Broad Institute Genome Sequencing Center for Infectious Disease"/>
            <person name="Wu L."/>
            <person name="Ma J."/>
        </authorList>
    </citation>
    <scope>NUCLEOTIDE SEQUENCE [LARGE SCALE GENOMIC DNA]</scope>
    <source>
        <strain evidence="2">CCUG 58938</strain>
    </source>
</reference>
<protein>
    <submittedName>
        <fullName evidence="1">Uncharacterized protein</fullName>
    </submittedName>
</protein>
<dbReference type="EMBL" id="JBHTKA010000007">
    <property type="protein sequence ID" value="MFD1000783.1"/>
    <property type="molecule type" value="Genomic_DNA"/>
</dbReference>
<organism evidence="1 2">
    <name type="scientific">Ohtaekwangia kribbensis</name>
    <dbReference type="NCBI Taxonomy" id="688913"/>
    <lineage>
        <taxon>Bacteria</taxon>
        <taxon>Pseudomonadati</taxon>
        <taxon>Bacteroidota</taxon>
        <taxon>Cytophagia</taxon>
        <taxon>Cytophagales</taxon>
        <taxon>Fulvivirgaceae</taxon>
        <taxon>Ohtaekwangia</taxon>
    </lineage>
</organism>
<comment type="caution">
    <text evidence="1">The sequence shown here is derived from an EMBL/GenBank/DDBJ whole genome shotgun (WGS) entry which is preliminary data.</text>
</comment>
<proteinExistence type="predicted"/>
<name>A0ABW3K6C0_9BACT</name>
<evidence type="ECO:0000313" key="1">
    <source>
        <dbReference type="EMBL" id="MFD1000783.1"/>
    </source>
</evidence>
<keyword evidence="2" id="KW-1185">Reference proteome</keyword>
<dbReference type="Proteomes" id="UP001597112">
    <property type="component" value="Unassembled WGS sequence"/>
</dbReference>
<accession>A0ABW3K6C0</accession>
<gene>
    <name evidence="1" type="ORF">ACFQ21_15765</name>
</gene>
<evidence type="ECO:0000313" key="2">
    <source>
        <dbReference type="Proteomes" id="UP001597112"/>
    </source>
</evidence>
<dbReference type="RefSeq" id="WP_377580238.1">
    <property type="nucleotide sequence ID" value="NZ_JBHTKA010000007.1"/>
</dbReference>
<sequence length="58" mass="6397">MNIVITLTRPSIIACRVIPDHLNETGATIKNAFSAAEMASIAWRIIEVPIHRNATAHF</sequence>